<evidence type="ECO:0000256" key="2">
    <source>
        <dbReference type="ARBA" id="ARBA00023125"/>
    </source>
</evidence>
<reference evidence="9" key="1">
    <citation type="submission" date="2024-06" db="EMBL/GenBank/DDBJ databases">
        <title>Multi-omics analyses provide insights into the biosynthesis of the anticancer antibiotic pleurotin in Hohenbuehelia grisea.</title>
        <authorList>
            <person name="Weaver J.A."/>
            <person name="Alberti F."/>
        </authorList>
    </citation>
    <scope>NUCLEOTIDE SEQUENCE [LARGE SCALE GENOMIC DNA]</scope>
    <source>
        <strain evidence="9">T-177</strain>
    </source>
</reference>
<protein>
    <recommendedName>
        <fullName evidence="7">Fork-head domain-containing protein</fullName>
    </recommendedName>
</protein>
<dbReference type="InterPro" id="IPR036390">
    <property type="entry name" value="WH_DNA-bd_sf"/>
</dbReference>
<organism evidence="8 9">
    <name type="scientific">Hohenbuehelia grisea</name>
    <dbReference type="NCBI Taxonomy" id="104357"/>
    <lineage>
        <taxon>Eukaryota</taxon>
        <taxon>Fungi</taxon>
        <taxon>Dikarya</taxon>
        <taxon>Basidiomycota</taxon>
        <taxon>Agaricomycotina</taxon>
        <taxon>Agaricomycetes</taxon>
        <taxon>Agaricomycetidae</taxon>
        <taxon>Agaricales</taxon>
        <taxon>Pleurotineae</taxon>
        <taxon>Pleurotaceae</taxon>
        <taxon>Hohenbuehelia</taxon>
    </lineage>
</organism>
<sequence length="507" mass="56181">MARDHDTHLRQQGSMLGPHSPSTSLRLTTEDSWRHGERSQNPTDYRPHNDTPNEYFIDARPQYSYDPHSFDPAQNRASGSARPTYPYDNSARSHSPQTRPSPSPDPRFRYPYEDLDLDHDPPPRETDTPAFNAASFIRDRFSLTPAFPASQPMQLGPPPFIPRAQFPDASQYLRAQFRIPDNQPVSLWSLPTPPNGGRPDYPLPALVKLAIHGSPYQKLTLQEIYKVLEDRFVWFKIHSKEPAWKNSIRHNLSLNKVFRNTPRPITEPGKGSYWELDVSQGEGNKRERKRKKKPRKNANADGNANADDSDDGSVEGSPSPDPDDMAISAQPRDFDDWRVSSSSSLGGSTSAHAVNTHRMSDPSSSSHQPSTGANEGHDASYGGRKRSNTAGARPSPYPSMTSPRVASSSPVSPVGSFRSRFRVSNETHREGHPSDSGHPMTAVSSSSNPYAHLLSRPKSVQSSGVAVQGSALPHEPPPRPPEEAAPRNSHRRAVFKELIDEGQRPGT</sequence>
<feature type="region of interest" description="Disordered" evidence="6">
    <location>
        <begin position="259"/>
        <end position="492"/>
    </location>
</feature>
<dbReference type="PROSITE" id="PS50039">
    <property type="entry name" value="FORK_HEAD_3"/>
    <property type="match status" value="1"/>
</dbReference>
<feature type="compositionally biased region" description="Low complexity" evidence="6">
    <location>
        <begin position="340"/>
        <end position="350"/>
    </location>
</feature>
<accession>A0ABR3JBS2</accession>
<dbReference type="InterPro" id="IPR045912">
    <property type="entry name" value="FOXJ2/3-like"/>
</dbReference>
<evidence type="ECO:0000256" key="4">
    <source>
        <dbReference type="ARBA" id="ARBA00023242"/>
    </source>
</evidence>
<feature type="DNA-binding region" description="Fork-head" evidence="5">
    <location>
        <begin position="198"/>
        <end position="290"/>
    </location>
</feature>
<feature type="region of interest" description="Disordered" evidence="6">
    <location>
        <begin position="1"/>
        <end position="128"/>
    </location>
</feature>
<dbReference type="PANTHER" id="PTHR46078:SF2">
    <property type="entry name" value="FORK-HEAD DOMAIN-CONTAINING PROTEIN"/>
    <property type="match status" value="1"/>
</dbReference>
<dbReference type="EMBL" id="JASNQZ010000008">
    <property type="protein sequence ID" value="KAL0953118.1"/>
    <property type="molecule type" value="Genomic_DNA"/>
</dbReference>
<dbReference type="SMART" id="SM00339">
    <property type="entry name" value="FH"/>
    <property type="match status" value="1"/>
</dbReference>
<feature type="compositionally biased region" description="Low complexity" evidence="6">
    <location>
        <begin position="361"/>
        <end position="370"/>
    </location>
</feature>
<dbReference type="InterPro" id="IPR001766">
    <property type="entry name" value="Fork_head_dom"/>
</dbReference>
<feature type="compositionally biased region" description="Basic residues" evidence="6">
    <location>
        <begin position="286"/>
        <end position="296"/>
    </location>
</feature>
<feature type="domain" description="Fork-head" evidence="7">
    <location>
        <begin position="198"/>
        <end position="290"/>
    </location>
</feature>
<dbReference type="SUPFAM" id="SSF46785">
    <property type="entry name" value="Winged helix' DNA-binding domain"/>
    <property type="match status" value="1"/>
</dbReference>
<dbReference type="CDD" id="cd00059">
    <property type="entry name" value="FH_FOX"/>
    <property type="match status" value="1"/>
</dbReference>
<dbReference type="PANTHER" id="PTHR46078">
    <property type="entry name" value="FORKHEAD BOX PROTEIN J2 FAMILY MEMBER"/>
    <property type="match status" value="1"/>
</dbReference>
<evidence type="ECO:0000313" key="9">
    <source>
        <dbReference type="Proteomes" id="UP001556367"/>
    </source>
</evidence>
<feature type="compositionally biased region" description="Low complexity" evidence="6">
    <location>
        <begin position="459"/>
        <end position="471"/>
    </location>
</feature>
<feature type="compositionally biased region" description="Low complexity" evidence="6">
    <location>
        <begin position="402"/>
        <end position="418"/>
    </location>
</feature>
<dbReference type="Proteomes" id="UP001556367">
    <property type="component" value="Unassembled WGS sequence"/>
</dbReference>
<keyword evidence="2 5" id="KW-0238">DNA-binding</keyword>
<name>A0ABR3JBS2_9AGAR</name>
<feature type="compositionally biased region" description="Polar residues" evidence="6">
    <location>
        <begin position="10"/>
        <end position="27"/>
    </location>
</feature>
<dbReference type="PROSITE" id="PS00658">
    <property type="entry name" value="FORK_HEAD_2"/>
    <property type="match status" value="1"/>
</dbReference>
<comment type="subcellular location">
    <subcellularLocation>
        <location evidence="5">Nucleus</location>
    </subcellularLocation>
</comment>
<feature type="compositionally biased region" description="Basic and acidic residues" evidence="6">
    <location>
        <begin position="106"/>
        <end position="127"/>
    </location>
</feature>
<feature type="compositionally biased region" description="Basic and acidic residues" evidence="6">
    <location>
        <begin position="28"/>
        <end position="38"/>
    </location>
</feature>
<evidence type="ECO:0000256" key="6">
    <source>
        <dbReference type="SAM" id="MobiDB-lite"/>
    </source>
</evidence>
<dbReference type="Pfam" id="PF00250">
    <property type="entry name" value="Forkhead"/>
    <property type="match status" value="1"/>
</dbReference>
<feature type="compositionally biased region" description="Low complexity" evidence="6">
    <location>
        <begin position="297"/>
        <end position="306"/>
    </location>
</feature>
<dbReference type="Gene3D" id="1.10.10.10">
    <property type="entry name" value="Winged helix-like DNA-binding domain superfamily/Winged helix DNA-binding domain"/>
    <property type="match status" value="1"/>
</dbReference>
<evidence type="ECO:0000259" key="7">
    <source>
        <dbReference type="PROSITE" id="PS50039"/>
    </source>
</evidence>
<evidence type="ECO:0000256" key="1">
    <source>
        <dbReference type="ARBA" id="ARBA00023015"/>
    </source>
</evidence>
<proteinExistence type="predicted"/>
<gene>
    <name evidence="8" type="ORF">HGRIS_004387</name>
</gene>
<feature type="compositionally biased region" description="Basic and acidic residues" evidence="6">
    <location>
        <begin position="476"/>
        <end position="485"/>
    </location>
</feature>
<evidence type="ECO:0000256" key="3">
    <source>
        <dbReference type="ARBA" id="ARBA00023163"/>
    </source>
</evidence>
<keyword evidence="4 5" id="KW-0539">Nucleus</keyword>
<dbReference type="InterPro" id="IPR036388">
    <property type="entry name" value="WH-like_DNA-bd_sf"/>
</dbReference>
<keyword evidence="9" id="KW-1185">Reference proteome</keyword>
<feature type="compositionally biased region" description="Basic and acidic residues" evidence="6">
    <location>
        <begin position="423"/>
        <end position="435"/>
    </location>
</feature>
<keyword evidence="1" id="KW-0805">Transcription regulation</keyword>
<dbReference type="InterPro" id="IPR030456">
    <property type="entry name" value="TF_fork_head_CS_2"/>
</dbReference>
<evidence type="ECO:0000256" key="5">
    <source>
        <dbReference type="PROSITE-ProRule" id="PRU00089"/>
    </source>
</evidence>
<dbReference type="PRINTS" id="PR00053">
    <property type="entry name" value="FORKHEAD"/>
</dbReference>
<keyword evidence="3" id="KW-0804">Transcription</keyword>
<comment type="caution">
    <text evidence="8">The sequence shown here is derived from an EMBL/GenBank/DDBJ whole genome shotgun (WGS) entry which is preliminary data.</text>
</comment>
<evidence type="ECO:0000313" key="8">
    <source>
        <dbReference type="EMBL" id="KAL0953118.1"/>
    </source>
</evidence>